<evidence type="ECO:0000313" key="1">
    <source>
        <dbReference type="EMBL" id="ACF79615.1"/>
    </source>
</evidence>
<protein>
    <submittedName>
        <fullName evidence="1">Uncharacterized protein</fullName>
    </submittedName>
</protein>
<name>B4FBX2_MAIZE</name>
<proteinExistence type="evidence at transcript level"/>
<accession>B4FBX2</accession>
<dbReference type="EMBL" id="BT034610">
    <property type="protein sequence ID" value="ACF79615.1"/>
    <property type="molecule type" value="mRNA"/>
</dbReference>
<dbReference type="AlphaFoldDB" id="B4FBX2"/>
<organism evidence="1">
    <name type="scientific">Zea mays</name>
    <name type="common">Maize</name>
    <dbReference type="NCBI Taxonomy" id="4577"/>
    <lineage>
        <taxon>Eukaryota</taxon>
        <taxon>Viridiplantae</taxon>
        <taxon>Streptophyta</taxon>
        <taxon>Embryophyta</taxon>
        <taxon>Tracheophyta</taxon>
        <taxon>Spermatophyta</taxon>
        <taxon>Magnoliopsida</taxon>
        <taxon>Liliopsida</taxon>
        <taxon>Poales</taxon>
        <taxon>Poaceae</taxon>
        <taxon>PACMAD clade</taxon>
        <taxon>Panicoideae</taxon>
        <taxon>Andropogonodae</taxon>
        <taxon>Andropogoneae</taxon>
        <taxon>Tripsacinae</taxon>
        <taxon>Zea</taxon>
    </lineage>
</organism>
<reference evidence="1" key="1">
    <citation type="journal article" date="2009" name="PLoS Genet.">
        <title>Sequencing, mapping, and analysis of 27,455 maize full-length cDNAs.</title>
        <authorList>
            <person name="Soderlund C."/>
            <person name="Descour A."/>
            <person name="Kudrna D."/>
            <person name="Bomhoff M."/>
            <person name="Boyd L."/>
            <person name="Currie J."/>
            <person name="Angelova A."/>
            <person name="Collura K."/>
            <person name="Wissotski M."/>
            <person name="Ashley E."/>
            <person name="Morrow D."/>
            <person name="Fernandes J."/>
            <person name="Walbot V."/>
            <person name="Yu Y."/>
        </authorList>
    </citation>
    <scope>NUCLEOTIDE SEQUENCE</scope>
    <source>
        <strain evidence="1">B73</strain>
    </source>
</reference>
<sequence length="119" mass="13213">MHIVDSVPLYVKSGLSQPWLLQCRCGQLSLRDFTAARTSTTTWTTSALLPRPACSAAPLSSPLTLLSSGLFARCWPSMQGLTTLTRMTARENMARFMLLKSMMARRSEPMWSCSAGFYD</sequence>